<proteinExistence type="predicted"/>
<dbReference type="OrthoDB" id="47406at2759"/>
<dbReference type="Proteomes" id="UP000636800">
    <property type="component" value="Chromosome 2"/>
</dbReference>
<keyword evidence="2" id="KW-1185">Reference proteome</keyword>
<evidence type="ECO:0000313" key="1">
    <source>
        <dbReference type="EMBL" id="KAG0491822.1"/>
    </source>
</evidence>
<dbReference type="EMBL" id="JADCNL010000002">
    <property type="protein sequence ID" value="KAG0491822.1"/>
    <property type="molecule type" value="Genomic_DNA"/>
</dbReference>
<sequence length="113" mass="13004">MFCSNLLAQHEETQATSLARSQLHDNENQGILKHMLLVATEKDVVRFLYRTLSETKWRRELNTRRPTLLSPWHDLDDAIPKSSNSFFTKLGSERKGIYGFMGIVSRRKGVLGI</sequence>
<dbReference type="AlphaFoldDB" id="A0A835RU01"/>
<organism evidence="1 2">
    <name type="scientific">Vanilla planifolia</name>
    <name type="common">Vanilla</name>
    <dbReference type="NCBI Taxonomy" id="51239"/>
    <lineage>
        <taxon>Eukaryota</taxon>
        <taxon>Viridiplantae</taxon>
        <taxon>Streptophyta</taxon>
        <taxon>Embryophyta</taxon>
        <taxon>Tracheophyta</taxon>
        <taxon>Spermatophyta</taxon>
        <taxon>Magnoliopsida</taxon>
        <taxon>Liliopsida</taxon>
        <taxon>Asparagales</taxon>
        <taxon>Orchidaceae</taxon>
        <taxon>Vanilloideae</taxon>
        <taxon>Vanilleae</taxon>
        <taxon>Vanilla</taxon>
    </lineage>
</organism>
<gene>
    <name evidence="1" type="ORF">HPP92_005220</name>
</gene>
<reference evidence="1 2" key="1">
    <citation type="journal article" date="2020" name="Nat. Food">
        <title>A phased Vanilla planifolia genome enables genetic improvement of flavour and production.</title>
        <authorList>
            <person name="Hasing T."/>
            <person name="Tang H."/>
            <person name="Brym M."/>
            <person name="Khazi F."/>
            <person name="Huang T."/>
            <person name="Chambers A.H."/>
        </authorList>
    </citation>
    <scope>NUCLEOTIDE SEQUENCE [LARGE SCALE GENOMIC DNA]</scope>
    <source>
        <tissue evidence="1">Leaf</tissue>
    </source>
</reference>
<accession>A0A835RU01</accession>
<name>A0A835RU01_VANPL</name>
<evidence type="ECO:0000313" key="2">
    <source>
        <dbReference type="Proteomes" id="UP000636800"/>
    </source>
</evidence>
<comment type="caution">
    <text evidence="1">The sequence shown here is derived from an EMBL/GenBank/DDBJ whole genome shotgun (WGS) entry which is preliminary data.</text>
</comment>
<protein>
    <submittedName>
        <fullName evidence="1">Uncharacterized protein</fullName>
    </submittedName>
</protein>